<feature type="domain" description="DUF5916" evidence="1">
    <location>
        <begin position="248"/>
        <end position="422"/>
    </location>
</feature>
<feature type="non-terminal residue" evidence="2">
    <location>
        <position position="449"/>
    </location>
</feature>
<protein>
    <recommendedName>
        <fullName evidence="1">DUF5916 domain-containing protein</fullName>
    </recommendedName>
</protein>
<reference evidence="2" key="1">
    <citation type="submission" date="2018-05" db="EMBL/GenBank/DDBJ databases">
        <authorList>
            <person name="Lanie J.A."/>
            <person name="Ng W.-L."/>
            <person name="Kazmierczak K.M."/>
            <person name="Andrzejewski T.M."/>
            <person name="Davidsen T.M."/>
            <person name="Wayne K.J."/>
            <person name="Tettelin H."/>
            <person name="Glass J.I."/>
            <person name="Rusch D."/>
            <person name="Podicherti R."/>
            <person name="Tsui H.-C.T."/>
            <person name="Winkler M.E."/>
        </authorList>
    </citation>
    <scope>NUCLEOTIDE SEQUENCE</scope>
</reference>
<dbReference type="Pfam" id="PF19313">
    <property type="entry name" value="DUF5916"/>
    <property type="match status" value="1"/>
</dbReference>
<dbReference type="EMBL" id="UINC01055254">
    <property type="protein sequence ID" value="SVB73909.1"/>
    <property type="molecule type" value="Genomic_DNA"/>
</dbReference>
<dbReference type="CDD" id="cd09618">
    <property type="entry name" value="CBM9_like_2"/>
    <property type="match status" value="1"/>
</dbReference>
<evidence type="ECO:0000259" key="1">
    <source>
        <dbReference type="Pfam" id="PF19313"/>
    </source>
</evidence>
<dbReference type="AlphaFoldDB" id="A0A382GG68"/>
<dbReference type="Gene3D" id="2.60.40.1190">
    <property type="match status" value="1"/>
</dbReference>
<sequence length="449" mass="51194">MRKFTCQKKFGLLIITFFSILIADDKAIDLKSFPKPTMYTAFTDGKIIIDGIIDEEAWMKADSISDFYQSQPNPGYLPTEKTVVRILYDKDFLYVSAILYDSEPDKIIIESLEQDFDSQSSDAFAIMLDTFNDDKSGYVFLFNPAGAIKDMYIDNDGTTMNRAWEGIVHPKTSINDNGWQIELAFPLTSLRFNPNDGYQDWGINFLRRIRRKREDLYWSPIEPFQKLVTVSKGGTLKGIKGIKPGRNLQLKPFILGNEISEEEKTTKSAGGFDIKYSMTPSLTLDATYNTDFSQVEADEERVNLTRFPLFFPEKRDFFLENAGIFEFGDISNYLYRMGPNRYSRSFTMFHSRRIGLESGRQVPITGGGRLSGKVGNFDVGYLNMLAEKIDDIPETQFNVARIKGNILQKSNFGAIVIDRNSNGDENDHRSMGIDLNLNINKLLIYSYLA</sequence>
<gene>
    <name evidence="2" type="ORF">METZ01_LOCUS226763</name>
</gene>
<dbReference type="SUPFAM" id="SSF49344">
    <property type="entry name" value="CBD9-like"/>
    <property type="match status" value="1"/>
</dbReference>
<organism evidence="2">
    <name type="scientific">marine metagenome</name>
    <dbReference type="NCBI Taxonomy" id="408172"/>
    <lineage>
        <taxon>unclassified sequences</taxon>
        <taxon>metagenomes</taxon>
        <taxon>ecological metagenomes</taxon>
    </lineage>
</organism>
<evidence type="ECO:0000313" key="2">
    <source>
        <dbReference type="EMBL" id="SVB73909.1"/>
    </source>
</evidence>
<dbReference type="InterPro" id="IPR045670">
    <property type="entry name" value="DUF5916"/>
</dbReference>
<accession>A0A382GG68</accession>
<proteinExistence type="predicted"/>
<name>A0A382GG68_9ZZZZ</name>